<dbReference type="Pfam" id="PF21834">
    <property type="entry name" value="DUF6894"/>
    <property type="match status" value="1"/>
</dbReference>
<sequence>MPQYYFHIHNGSGLTPDEEGQDLPGPREAHAAALAGIRSLLAGEVDEGSLDLDGRLEITDALGEPVRTVPFAEAVAVTPPGRENR</sequence>
<dbReference type="EMBL" id="CZQE01000304">
    <property type="protein sequence ID" value="CUS45803.1"/>
    <property type="molecule type" value="Genomic_DNA"/>
</dbReference>
<name>A0A160TM37_9ZZZZ</name>
<reference evidence="2" key="1">
    <citation type="submission" date="2015-10" db="EMBL/GenBank/DDBJ databases">
        <authorList>
            <person name="Gilbert D.G."/>
        </authorList>
    </citation>
    <scope>NUCLEOTIDE SEQUENCE</scope>
</reference>
<protein>
    <recommendedName>
        <fullName evidence="1">DUF6894 domain-containing protein</fullName>
    </recommendedName>
</protein>
<accession>A0A160TM37</accession>
<evidence type="ECO:0000259" key="1">
    <source>
        <dbReference type="Pfam" id="PF21834"/>
    </source>
</evidence>
<gene>
    <name evidence="2" type="ORF">MGWOODY_Smn2000</name>
</gene>
<feature type="domain" description="DUF6894" evidence="1">
    <location>
        <begin position="4"/>
        <end position="72"/>
    </location>
</feature>
<dbReference type="InterPro" id="IPR054189">
    <property type="entry name" value="DUF6894"/>
</dbReference>
<organism evidence="2">
    <name type="scientific">hydrothermal vent metagenome</name>
    <dbReference type="NCBI Taxonomy" id="652676"/>
    <lineage>
        <taxon>unclassified sequences</taxon>
        <taxon>metagenomes</taxon>
        <taxon>ecological metagenomes</taxon>
    </lineage>
</organism>
<proteinExistence type="predicted"/>
<evidence type="ECO:0000313" key="2">
    <source>
        <dbReference type="EMBL" id="CUS45803.1"/>
    </source>
</evidence>
<dbReference type="AlphaFoldDB" id="A0A160TM37"/>